<keyword evidence="2" id="KW-1185">Reference proteome</keyword>
<sequence length="126" mass="13788">MYVCMWLLISPPQPTTMDNTVGIFTPDFSARTVYTFSSVAPNLDVASIWSYGSGARELVRNARASTPDDLMNSVVGGLASGVEEDSRRGMAVQVTDLHALAYFHGERRKMFRDMRFAKTTSGISGA</sequence>
<reference evidence="1 2" key="1">
    <citation type="submission" date="2019-11" db="EMBL/GenBank/DDBJ databases">
        <title>Whole genome sequence of Oryza granulata.</title>
        <authorList>
            <person name="Li W."/>
        </authorList>
    </citation>
    <scope>NUCLEOTIDE SEQUENCE [LARGE SCALE GENOMIC DNA]</scope>
    <source>
        <strain evidence="2">cv. Menghai</strain>
        <tissue evidence="1">Leaf</tissue>
    </source>
</reference>
<dbReference type="AlphaFoldDB" id="A0A6G1E8E3"/>
<comment type="caution">
    <text evidence="1">The sequence shown here is derived from an EMBL/GenBank/DDBJ whole genome shotgun (WGS) entry which is preliminary data.</text>
</comment>
<dbReference type="Proteomes" id="UP000479710">
    <property type="component" value="Unassembled WGS sequence"/>
</dbReference>
<name>A0A6G1E8E3_9ORYZ</name>
<proteinExistence type="predicted"/>
<evidence type="ECO:0000313" key="1">
    <source>
        <dbReference type="EMBL" id="KAF0920931.1"/>
    </source>
</evidence>
<dbReference type="EMBL" id="SPHZ02000005">
    <property type="protein sequence ID" value="KAF0920931.1"/>
    <property type="molecule type" value="Genomic_DNA"/>
</dbReference>
<gene>
    <name evidence="1" type="ORF">E2562_037778</name>
</gene>
<organism evidence="1 2">
    <name type="scientific">Oryza meyeriana var. granulata</name>
    <dbReference type="NCBI Taxonomy" id="110450"/>
    <lineage>
        <taxon>Eukaryota</taxon>
        <taxon>Viridiplantae</taxon>
        <taxon>Streptophyta</taxon>
        <taxon>Embryophyta</taxon>
        <taxon>Tracheophyta</taxon>
        <taxon>Spermatophyta</taxon>
        <taxon>Magnoliopsida</taxon>
        <taxon>Liliopsida</taxon>
        <taxon>Poales</taxon>
        <taxon>Poaceae</taxon>
        <taxon>BOP clade</taxon>
        <taxon>Oryzoideae</taxon>
        <taxon>Oryzeae</taxon>
        <taxon>Oryzinae</taxon>
        <taxon>Oryza</taxon>
        <taxon>Oryza meyeriana</taxon>
    </lineage>
</organism>
<accession>A0A6G1E8E3</accession>
<dbReference type="OrthoDB" id="1913277at2759"/>
<evidence type="ECO:0000313" key="2">
    <source>
        <dbReference type="Proteomes" id="UP000479710"/>
    </source>
</evidence>
<protein>
    <submittedName>
        <fullName evidence="1">Uncharacterized protein</fullName>
    </submittedName>
</protein>